<organism evidence="1 2">
    <name type="scientific">Aspergillus aculeatinus CBS 121060</name>
    <dbReference type="NCBI Taxonomy" id="1448322"/>
    <lineage>
        <taxon>Eukaryota</taxon>
        <taxon>Fungi</taxon>
        <taxon>Dikarya</taxon>
        <taxon>Ascomycota</taxon>
        <taxon>Pezizomycotina</taxon>
        <taxon>Eurotiomycetes</taxon>
        <taxon>Eurotiomycetidae</taxon>
        <taxon>Eurotiales</taxon>
        <taxon>Aspergillaceae</taxon>
        <taxon>Aspergillus</taxon>
        <taxon>Aspergillus subgen. Circumdati</taxon>
    </lineage>
</organism>
<keyword evidence="2" id="KW-1185">Reference proteome</keyword>
<evidence type="ECO:0000313" key="2">
    <source>
        <dbReference type="Proteomes" id="UP000249661"/>
    </source>
</evidence>
<accession>A0ACD1HKR1</accession>
<proteinExistence type="predicted"/>
<gene>
    <name evidence="1" type="ORF">BO66DRAFT_178839</name>
</gene>
<evidence type="ECO:0000313" key="1">
    <source>
        <dbReference type="EMBL" id="RAH74026.1"/>
    </source>
</evidence>
<dbReference type="EMBL" id="KZ824937">
    <property type="protein sequence ID" value="RAH74026.1"/>
    <property type="molecule type" value="Genomic_DNA"/>
</dbReference>
<reference evidence="1" key="1">
    <citation type="submission" date="2018-02" db="EMBL/GenBank/DDBJ databases">
        <title>The genomes of Aspergillus section Nigri reveals drivers in fungal speciation.</title>
        <authorList>
            <consortium name="DOE Joint Genome Institute"/>
            <person name="Vesth T.C."/>
            <person name="Nybo J."/>
            <person name="Theobald S."/>
            <person name="Brandl J."/>
            <person name="Frisvad J.C."/>
            <person name="Nielsen K.F."/>
            <person name="Lyhne E.K."/>
            <person name="Kogle M.E."/>
            <person name="Kuo A."/>
            <person name="Riley R."/>
            <person name="Clum A."/>
            <person name="Nolan M."/>
            <person name="Lipzen A."/>
            <person name="Salamov A."/>
            <person name="Henrissat B."/>
            <person name="Wiebenga A."/>
            <person name="De vries R.P."/>
            <person name="Grigoriev I.V."/>
            <person name="Mortensen U.H."/>
            <person name="Andersen M.R."/>
            <person name="Baker S.E."/>
        </authorList>
    </citation>
    <scope>NUCLEOTIDE SEQUENCE</scope>
    <source>
        <strain evidence="1">CBS 121060</strain>
    </source>
</reference>
<name>A0ACD1HKR1_9EURO</name>
<sequence length="70" mass="7821">MPSFWLEVRFGRRVGGSGLAGEGMNLPAWLITILLLSFCDVDIICWVFIAVVLTMSGCRPIRFLNKSRCS</sequence>
<dbReference type="Proteomes" id="UP000249661">
    <property type="component" value="Unassembled WGS sequence"/>
</dbReference>
<protein>
    <submittedName>
        <fullName evidence="1">Uncharacterized protein</fullName>
    </submittedName>
</protein>